<dbReference type="EC" id="2.4.1.129" evidence="3"/>
<keyword evidence="3" id="KW-0808">Transferase</keyword>
<reference evidence="2 5" key="2">
    <citation type="submission" date="2016-03" db="EMBL/GenBank/DDBJ databases">
        <title>Spore heat resistance.</title>
        <authorList>
            <person name="Boekhorst J."/>
            <person name="Berendsen E.M."/>
            <person name="Wells-Bennik M.H."/>
            <person name="Kuipers O.P."/>
        </authorList>
    </citation>
    <scope>NUCLEOTIDE SEQUENCE [LARGE SCALE GENOMIC DNA]</scope>
    <source>
        <strain evidence="2 5">GS8</strain>
    </source>
</reference>
<gene>
    <name evidence="3" type="ORF">B4109_2378</name>
    <name evidence="2" type="ORF">GS8_2667</name>
</gene>
<name>A0A0K9HLF6_GEOSE</name>
<dbReference type="EMBL" id="LQYV01000133">
    <property type="protein sequence ID" value="KYD21431.1"/>
    <property type="molecule type" value="Genomic_DNA"/>
</dbReference>
<evidence type="ECO:0000313" key="3">
    <source>
        <dbReference type="EMBL" id="KYD21431.1"/>
    </source>
</evidence>
<evidence type="ECO:0000313" key="4">
    <source>
        <dbReference type="Proteomes" id="UP000075424"/>
    </source>
</evidence>
<dbReference type="EMBL" id="LUCS01000028">
    <property type="protein sequence ID" value="KAF6510510.1"/>
    <property type="molecule type" value="Genomic_DNA"/>
</dbReference>
<evidence type="ECO:0000256" key="1">
    <source>
        <dbReference type="SAM" id="MobiDB-lite"/>
    </source>
</evidence>
<reference evidence="3 4" key="1">
    <citation type="submission" date="2016-01" db="EMBL/GenBank/DDBJ databases">
        <title>Draft Genome Sequences of Seven Thermophilic Sporeformers Isolated from Foods.</title>
        <authorList>
            <person name="Berendsen E.M."/>
            <person name="Wells-Bennik M.H."/>
            <person name="Krawcyk A.O."/>
            <person name="De Jong A."/>
            <person name="Holsappel S."/>
            <person name="Eijlander R.T."/>
            <person name="Kuipers O.P."/>
        </authorList>
    </citation>
    <scope>NUCLEOTIDE SEQUENCE [LARGE SCALE GENOMIC DNA]</scope>
    <source>
        <strain evidence="3 4">B4109</strain>
    </source>
</reference>
<sequence length="61" mass="6650">MQRIAARYPYYGSDNVYYTKDKKTGKMTSIANRSKSGRCSSKTKREKSSASSAASIMGASS</sequence>
<dbReference type="Proteomes" id="UP000075424">
    <property type="component" value="Unassembled WGS sequence"/>
</dbReference>
<evidence type="ECO:0000313" key="5">
    <source>
        <dbReference type="Proteomes" id="UP000773850"/>
    </source>
</evidence>
<dbReference type="GO" id="GO:0016757">
    <property type="term" value="F:glycosyltransferase activity"/>
    <property type="evidence" value="ECO:0007669"/>
    <property type="project" value="UniProtKB-KW"/>
</dbReference>
<feature type="compositionally biased region" description="Polar residues" evidence="1">
    <location>
        <begin position="28"/>
        <end position="39"/>
    </location>
</feature>
<comment type="caution">
    <text evidence="3">The sequence shown here is derived from an EMBL/GenBank/DDBJ whole genome shotgun (WGS) entry which is preliminary data.</text>
</comment>
<feature type="compositionally biased region" description="Low complexity" evidence="1">
    <location>
        <begin position="49"/>
        <end position="61"/>
    </location>
</feature>
<protein>
    <submittedName>
        <fullName evidence="3">Multimodular transpeptidase-transglycosylase</fullName>
        <ecNumber evidence="3">2.4.1.129</ecNumber>
    </submittedName>
</protein>
<organism evidence="3 4">
    <name type="scientific">Geobacillus stearothermophilus</name>
    <name type="common">Bacillus stearothermophilus</name>
    <dbReference type="NCBI Taxonomy" id="1422"/>
    <lineage>
        <taxon>Bacteria</taxon>
        <taxon>Bacillati</taxon>
        <taxon>Bacillota</taxon>
        <taxon>Bacilli</taxon>
        <taxon>Bacillales</taxon>
        <taxon>Anoxybacillaceae</taxon>
        <taxon>Geobacillus</taxon>
    </lineage>
</organism>
<dbReference type="PATRIC" id="fig|1422.14.peg.1795"/>
<evidence type="ECO:0000313" key="2">
    <source>
        <dbReference type="EMBL" id="KAF6510510.1"/>
    </source>
</evidence>
<proteinExistence type="predicted"/>
<keyword evidence="5" id="KW-1185">Reference proteome</keyword>
<accession>A0A0K9HLF6</accession>
<dbReference type="Proteomes" id="UP000773850">
    <property type="component" value="Unassembled WGS sequence"/>
</dbReference>
<dbReference type="AlphaFoldDB" id="A0A0K9HLF6"/>
<feature type="region of interest" description="Disordered" evidence="1">
    <location>
        <begin position="28"/>
        <end position="61"/>
    </location>
</feature>
<keyword evidence="3" id="KW-0328">Glycosyltransferase</keyword>